<dbReference type="EMBL" id="VSSQ01026259">
    <property type="protein sequence ID" value="MPM74890.1"/>
    <property type="molecule type" value="Genomic_DNA"/>
</dbReference>
<gene>
    <name evidence="2" type="ORF">SDC9_121879</name>
</gene>
<accession>A0A645CD94</accession>
<organism evidence="2">
    <name type="scientific">bioreactor metagenome</name>
    <dbReference type="NCBI Taxonomy" id="1076179"/>
    <lineage>
        <taxon>unclassified sequences</taxon>
        <taxon>metagenomes</taxon>
        <taxon>ecological metagenomes</taxon>
    </lineage>
</organism>
<sequence length="137" mass="16439">MAIVWVSGVIGRYIYLQIPRTIEGRELSLHELQDLKDQLDIELYNKYNIDFSSIKSTRFSLIKLQLLSNNISKNDFLKVKLLIRKQKRLLSRIKRLDKMKKLFKYWHVAHLPFALIMLIIMLIHIAVVLYFGYKWIF</sequence>
<keyword evidence="1" id="KW-0812">Transmembrane</keyword>
<name>A0A645CD94_9ZZZZ</name>
<keyword evidence="1" id="KW-0472">Membrane</keyword>
<protein>
    <submittedName>
        <fullName evidence="2">Uncharacterized protein</fullName>
    </submittedName>
</protein>
<evidence type="ECO:0000313" key="2">
    <source>
        <dbReference type="EMBL" id="MPM74890.1"/>
    </source>
</evidence>
<evidence type="ECO:0000256" key="1">
    <source>
        <dbReference type="SAM" id="Phobius"/>
    </source>
</evidence>
<feature type="transmembrane region" description="Helical" evidence="1">
    <location>
        <begin position="108"/>
        <end position="133"/>
    </location>
</feature>
<reference evidence="2" key="1">
    <citation type="submission" date="2019-08" db="EMBL/GenBank/DDBJ databases">
        <authorList>
            <person name="Kucharzyk K."/>
            <person name="Murdoch R.W."/>
            <person name="Higgins S."/>
            <person name="Loffler F."/>
        </authorList>
    </citation>
    <scope>NUCLEOTIDE SEQUENCE</scope>
</reference>
<keyword evidence="1" id="KW-1133">Transmembrane helix</keyword>
<proteinExistence type="predicted"/>
<dbReference type="AlphaFoldDB" id="A0A645CD94"/>
<comment type="caution">
    <text evidence="2">The sequence shown here is derived from an EMBL/GenBank/DDBJ whole genome shotgun (WGS) entry which is preliminary data.</text>
</comment>